<dbReference type="AlphaFoldDB" id="A0A177L9T1"/>
<dbReference type="EMBL" id="LQWY01000014">
    <property type="protein sequence ID" value="OAH61935.1"/>
    <property type="molecule type" value="Genomic_DNA"/>
</dbReference>
<proteinExistence type="predicted"/>
<dbReference type="RefSeq" id="WP_063965081.1">
    <property type="nucleotide sequence ID" value="NZ_JBCNAN010000021.1"/>
</dbReference>
<reference evidence="1 2" key="1">
    <citation type="submission" date="2016-01" db="EMBL/GenBank/DDBJ databases">
        <title>Investigation of taxonomic status of Bacillus aminovorans.</title>
        <authorList>
            <person name="Verma A."/>
            <person name="Pal Y."/>
            <person name="Krishnamurthi S."/>
        </authorList>
    </citation>
    <scope>NUCLEOTIDE SEQUENCE [LARGE SCALE GENOMIC DNA]</scope>
    <source>
        <strain evidence="1 2">DSM 1314</strain>
    </source>
</reference>
<sequence length="123" mass="15062">MKTNTKWIPEKIEQSIIDFREKNGRFPYTHEMDNESYLPTRKTFLRIMEITYSDWRKEHDPTHNFVDKKFLLMDNHALVQWLRQRSDQLNTRSAKTYNALRGRHEPSMTFIRKRISWSDVFPK</sequence>
<evidence type="ECO:0000313" key="1">
    <source>
        <dbReference type="EMBL" id="OAH61935.1"/>
    </source>
</evidence>
<name>A0A177L9T1_9BACI</name>
<comment type="caution">
    <text evidence="1">The sequence shown here is derived from an EMBL/GenBank/DDBJ whole genome shotgun (WGS) entry which is preliminary data.</text>
</comment>
<gene>
    <name evidence="1" type="ORF">AWH49_10960</name>
</gene>
<organism evidence="1 2">
    <name type="scientific">Domibacillus aminovorans</name>
    <dbReference type="NCBI Taxonomy" id="29332"/>
    <lineage>
        <taxon>Bacteria</taxon>
        <taxon>Bacillati</taxon>
        <taxon>Bacillota</taxon>
        <taxon>Bacilli</taxon>
        <taxon>Bacillales</taxon>
        <taxon>Bacillaceae</taxon>
        <taxon>Domibacillus</taxon>
    </lineage>
</organism>
<protein>
    <submittedName>
        <fullName evidence="1">Uncharacterized protein</fullName>
    </submittedName>
</protein>
<evidence type="ECO:0000313" key="2">
    <source>
        <dbReference type="Proteomes" id="UP000076935"/>
    </source>
</evidence>
<dbReference type="Proteomes" id="UP000076935">
    <property type="component" value="Unassembled WGS sequence"/>
</dbReference>
<keyword evidence="2" id="KW-1185">Reference proteome</keyword>
<accession>A0A177L9T1</accession>